<sequence length="396" mass="45196">MLASCKCLWFELKSLVFAEGEPGGRQRAEEARADRNCQLNDEKPLFGIPNELLDAVVETICEDPTLYCHSFFHKRFVRPNKCCPQLPLRSTCRRFQERIDGRSKFWTSLSGTQHGQCVPHPRLLERWIELAGASLELYFHISPPLVDCEHRGEVVCDPQRFTRQNLEIFMEQAPRWAGIAFDFDDDMASVYLDRKPSPKHLKLLELNASRCSNKIANELLNSITEAVLTVQQLSWTSPQDFRVLSDTNRLIIPALHSLHVAGAAIDDVVAFLNNIEAPQLDTAWLQTCREDARWTSGNDIDRWVRVGEKLVRALVRDGIKTPQMVTVMDDIASNLQEFLPLVEAVGACRRIERLRIDTACQKNLTQLEGVGRTITLDSDGIVTLDYDRNTLWNLFY</sequence>
<dbReference type="AlphaFoldDB" id="A0A5C3LB83"/>
<evidence type="ECO:0000313" key="2">
    <source>
        <dbReference type="Proteomes" id="UP000307440"/>
    </source>
</evidence>
<reference evidence="1 2" key="1">
    <citation type="journal article" date="2019" name="Nat. Ecol. Evol.">
        <title>Megaphylogeny resolves global patterns of mushroom evolution.</title>
        <authorList>
            <person name="Varga T."/>
            <person name="Krizsan K."/>
            <person name="Foldi C."/>
            <person name="Dima B."/>
            <person name="Sanchez-Garcia M."/>
            <person name="Sanchez-Ramirez S."/>
            <person name="Szollosi G.J."/>
            <person name="Szarkandi J.G."/>
            <person name="Papp V."/>
            <person name="Albert L."/>
            <person name="Andreopoulos W."/>
            <person name="Angelini C."/>
            <person name="Antonin V."/>
            <person name="Barry K.W."/>
            <person name="Bougher N.L."/>
            <person name="Buchanan P."/>
            <person name="Buyck B."/>
            <person name="Bense V."/>
            <person name="Catcheside P."/>
            <person name="Chovatia M."/>
            <person name="Cooper J."/>
            <person name="Damon W."/>
            <person name="Desjardin D."/>
            <person name="Finy P."/>
            <person name="Geml J."/>
            <person name="Haridas S."/>
            <person name="Hughes K."/>
            <person name="Justo A."/>
            <person name="Karasinski D."/>
            <person name="Kautmanova I."/>
            <person name="Kiss B."/>
            <person name="Kocsube S."/>
            <person name="Kotiranta H."/>
            <person name="LaButti K.M."/>
            <person name="Lechner B.E."/>
            <person name="Liimatainen K."/>
            <person name="Lipzen A."/>
            <person name="Lukacs Z."/>
            <person name="Mihaltcheva S."/>
            <person name="Morgado L.N."/>
            <person name="Niskanen T."/>
            <person name="Noordeloos M.E."/>
            <person name="Ohm R.A."/>
            <person name="Ortiz-Santana B."/>
            <person name="Ovrebo C."/>
            <person name="Racz N."/>
            <person name="Riley R."/>
            <person name="Savchenko A."/>
            <person name="Shiryaev A."/>
            <person name="Soop K."/>
            <person name="Spirin V."/>
            <person name="Szebenyi C."/>
            <person name="Tomsovsky M."/>
            <person name="Tulloss R.E."/>
            <person name="Uehling J."/>
            <person name="Grigoriev I.V."/>
            <person name="Vagvolgyi C."/>
            <person name="Papp T."/>
            <person name="Martin F.M."/>
            <person name="Miettinen O."/>
            <person name="Hibbett D.S."/>
            <person name="Nagy L.G."/>
        </authorList>
    </citation>
    <scope>NUCLEOTIDE SEQUENCE [LARGE SCALE GENOMIC DNA]</scope>
    <source>
        <strain evidence="1 2">CBS 121175</strain>
    </source>
</reference>
<proteinExistence type="predicted"/>
<dbReference type="OrthoDB" id="2851121at2759"/>
<keyword evidence="2" id="KW-1185">Reference proteome</keyword>
<protein>
    <recommendedName>
        <fullName evidence="3">F-box domain-containing protein</fullName>
    </recommendedName>
</protein>
<dbReference type="EMBL" id="ML210150">
    <property type="protein sequence ID" value="TFK29286.1"/>
    <property type="molecule type" value="Genomic_DNA"/>
</dbReference>
<evidence type="ECO:0008006" key="3">
    <source>
        <dbReference type="Google" id="ProtNLM"/>
    </source>
</evidence>
<dbReference type="Proteomes" id="UP000307440">
    <property type="component" value="Unassembled WGS sequence"/>
</dbReference>
<accession>A0A5C3LB83</accession>
<gene>
    <name evidence="1" type="ORF">FA15DRAFT_664207</name>
</gene>
<evidence type="ECO:0000313" key="1">
    <source>
        <dbReference type="EMBL" id="TFK29286.1"/>
    </source>
</evidence>
<organism evidence="1 2">
    <name type="scientific">Coprinopsis marcescibilis</name>
    <name type="common">Agaric fungus</name>
    <name type="synonym">Psathyrella marcescibilis</name>
    <dbReference type="NCBI Taxonomy" id="230819"/>
    <lineage>
        <taxon>Eukaryota</taxon>
        <taxon>Fungi</taxon>
        <taxon>Dikarya</taxon>
        <taxon>Basidiomycota</taxon>
        <taxon>Agaricomycotina</taxon>
        <taxon>Agaricomycetes</taxon>
        <taxon>Agaricomycetidae</taxon>
        <taxon>Agaricales</taxon>
        <taxon>Agaricineae</taxon>
        <taxon>Psathyrellaceae</taxon>
        <taxon>Coprinopsis</taxon>
    </lineage>
</organism>
<name>A0A5C3LB83_COPMA</name>